<dbReference type="GO" id="GO:0042597">
    <property type="term" value="C:periplasmic space"/>
    <property type="evidence" value="ECO:0007669"/>
    <property type="project" value="UniProtKB-ARBA"/>
</dbReference>
<keyword evidence="3" id="KW-0732">Signal</keyword>
<dbReference type="Gene3D" id="3.10.105.10">
    <property type="entry name" value="Dipeptide-binding Protein, Domain 3"/>
    <property type="match status" value="1"/>
</dbReference>
<dbReference type="InterPro" id="IPR000914">
    <property type="entry name" value="SBP_5_dom"/>
</dbReference>
<dbReference type="AlphaFoldDB" id="A0A4R4PEV3"/>
<sequence>MRIQNTRVGAVIAVIVATLILLPGCGGGASSGDADEASGPPQSGGTATFGVTGDISGTFDPAKLLSVSTTIADGTVGYLLYGSLVETNPNTQEVVPVMAKSLTSDDGTVWNLVLRDGLKFSDGTAFDAAAVKLNWERHADPALASGAGGVAKSFASLEVVDPVTLRIKLKKINFQFPRSVALFAVNWIASPAAIKAGTLGEKPVGAGPFTLKERLRDDHMTFARNPAYYDAPRPYLDEVVLRPIGDAAQRLNSAATGQLDALVGLTRNDAVQAEKQGLKVRTVNMSGGHALYFNLAKPTSGDVRFRRAIRLAVDNADVRESVEQGSGEDTNAFFAPGTVFANPAGAWPKPDLAAAQKLIDEMAAERGGPIRFSFLVSQPNEAMGNAVQTQLAALKNLEVDLQVVSQFLPTQRMIAGDFEVADFNNFNLDPEPRIGLLLEPGNARNYLRYDNPEMTAVLEAGRATQDVEKRKEAYRKFDEIVNRDVPWVVVLRSNPNVIWDKNKLKDVTVFEDGIVHWDRAWRADA</sequence>
<dbReference type="InterPro" id="IPR030678">
    <property type="entry name" value="Peptide/Ni-bd"/>
</dbReference>
<dbReference type="OrthoDB" id="9796817at2"/>
<evidence type="ECO:0000313" key="6">
    <source>
        <dbReference type="EMBL" id="TDC20387.1"/>
    </source>
</evidence>
<organism evidence="6 7">
    <name type="scientific">Actinomadura bangladeshensis</name>
    <dbReference type="NCBI Taxonomy" id="453573"/>
    <lineage>
        <taxon>Bacteria</taxon>
        <taxon>Bacillati</taxon>
        <taxon>Actinomycetota</taxon>
        <taxon>Actinomycetes</taxon>
        <taxon>Streptosporangiales</taxon>
        <taxon>Thermomonosporaceae</taxon>
        <taxon>Actinomadura</taxon>
    </lineage>
</organism>
<comment type="caution">
    <text evidence="6">The sequence shown here is derived from an EMBL/GenBank/DDBJ whole genome shotgun (WGS) entry which is preliminary data.</text>
</comment>
<dbReference type="PANTHER" id="PTHR30290:SF38">
    <property type="entry name" value="D,D-DIPEPTIDE-BINDING PERIPLASMIC PROTEIN DDPA-RELATED"/>
    <property type="match status" value="1"/>
</dbReference>
<dbReference type="PROSITE" id="PS01040">
    <property type="entry name" value="SBP_BACTERIAL_5"/>
    <property type="match status" value="1"/>
</dbReference>
<comment type="subcellular location">
    <subcellularLocation>
        <location evidence="1">Cell membrane</location>
        <topology evidence="1">Lipid-anchor</topology>
    </subcellularLocation>
</comment>
<reference evidence="6 7" key="1">
    <citation type="submission" date="2019-03" db="EMBL/GenBank/DDBJ databases">
        <title>Draft genome sequences of novel Actinobacteria.</title>
        <authorList>
            <person name="Sahin N."/>
            <person name="Ay H."/>
            <person name="Saygin H."/>
        </authorList>
    </citation>
    <scope>NUCLEOTIDE SEQUENCE [LARGE SCALE GENOMIC DNA]</scope>
    <source>
        <strain evidence="6 7">DSM 45347</strain>
    </source>
</reference>
<evidence type="ECO:0000256" key="1">
    <source>
        <dbReference type="ARBA" id="ARBA00004193"/>
    </source>
</evidence>
<comment type="similarity">
    <text evidence="2">Belongs to the bacterial solute-binding protein 5 family.</text>
</comment>
<dbReference type="CDD" id="cd00995">
    <property type="entry name" value="PBP2_NikA_DppA_OppA_like"/>
    <property type="match status" value="1"/>
</dbReference>
<dbReference type="Gene3D" id="3.40.190.10">
    <property type="entry name" value="Periplasmic binding protein-like II"/>
    <property type="match status" value="1"/>
</dbReference>
<dbReference type="InterPro" id="IPR039424">
    <property type="entry name" value="SBP_5"/>
</dbReference>
<dbReference type="GO" id="GO:0015833">
    <property type="term" value="P:peptide transport"/>
    <property type="evidence" value="ECO:0007669"/>
    <property type="project" value="TreeGrafter"/>
</dbReference>
<dbReference type="RefSeq" id="WP_131935873.1">
    <property type="nucleotide sequence ID" value="NZ_BAAAMX010000002.1"/>
</dbReference>
<evidence type="ECO:0000259" key="5">
    <source>
        <dbReference type="Pfam" id="PF00496"/>
    </source>
</evidence>
<dbReference type="EMBL" id="SMJW01000001">
    <property type="protein sequence ID" value="TDC20387.1"/>
    <property type="molecule type" value="Genomic_DNA"/>
</dbReference>
<feature type="domain" description="Solute-binding protein family 5" evidence="5">
    <location>
        <begin position="93"/>
        <end position="430"/>
    </location>
</feature>
<dbReference type="GO" id="GO:0043190">
    <property type="term" value="C:ATP-binding cassette (ABC) transporter complex"/>
    <property type="evidence" value="ECO:0007669"/>
    <property type="project" value="InterPro"/>
</dbReference>
<protein>
    <submittedName>
        <fullName evidence="6">ABC transporter substrate-binding protein</fullName>
    </submittedName>
</protein>
<gene>
    <name evidence="6" type="ORF">E1284_00440</name>
</gene>
<accession>A0A4R4PEV3</accession>
<dbReference type="Proteomes" id="UP000295431">
    <property type="component" value="Unassembled WGS sequence"/>
</dbReference>
<name>A0A4R4PEV3_9ACTN</name>
<dbReference type="SUPFAM" id="SSF53850">
    <property type="entry name" value="Periplasmic binding protein-like II"/>
    <property type="match status" value="1"/>
</dbReference>
<dbReference type="InterPro" id="IPR023765">
    <property type="entry name" value="SBP_5_CS"/>
</dbReference>
<keyword evidence="7" id="KW-1185">Reference proteome</keyword>
<dbReference type="PIRSF" id="PIRSF002741">
    <property type="entry name" value="MppA"/>
    <property type="match status" value="1"/>
</dbReference>
<evidence type="ECO:0000313" key="7">
    <source>
        <dbReference type="Proteomes" id="UP000295431"/>
    </source>
</evidence>
<feature type="region of interest" description="Disordered" evidence="4">
    <location>
        <begin position="30"/>
        <end position="50"/>
    </location>
</feature>
<dbReference type="PANTHER" id="PTHR30290">
    <property type="entry name" value="PERIPLASMIC BINDING COMPONENT OF ABC TRANSPORTER"/>
    <property type="match status" value="1"/>
</dbReference>
<dbReference type="GO" id="GO:1904680">
    <property type="term" value="F:peptide transmembrane transporter activity"/>
    <property type="evidence" value="ECO:0007669"/>
    <property type="project" value="TreeGrafter"/>
</dbReference>
<evidence type="ECO:0000256" key="3">
    <source>
        <dbReference type="ARBA" id="ARBA00022729"/>
    </source>
</evidence>
<evidence type="ECO:0000256" key="4">
    <source>
        <dbReference type="SAM" id="MobiDB-lite"/>
    </source>
</evidence>
<dbReference type="Pfam" id="PF00496">
    <property type="entry name" value="SBP_bac_5"/>
    <property type="match status" value="1"/>
</dbReference>
<proteinExistence type="inferred from homology"/>
<evidence type="ECO:0000256" key="2">
    <source>
        <dbReference type="ARBA" id="ARBA00005695"/>
    </source>
</evidence>